<organism evidence="2 3">
    <name type="scientific">Microvenator marinus</name>
    <dbReference type="NCBI Taxonomy" id="2600177"/>
    <lineage>
        <taxon>Bacteria</taxon>
        <taxon>Deltaproteobacteria</taxon>
        <taxon>Bradymonadales</taxon>
        <taxon>Microvenatoraceae</taxon>
        <taxon>Microvenator</taxon>
    </lineage>
</organism>
<evidence type="ECO:0000313" key="3">
    <source>
        <dbReference type="Proteomes" id="UP000321595"/>
    </source>
</evidence>
<sequence>MTHASRARLHFLRMTSYACIQAISTRKNSSSVQLRLLAIQCSLGKDVRLVRTLDYSGAKRMTWLRPFLILFLLLNSACSGCDDESFEGSAEITFIAITPELGYSDVETTFEIEIVPGENTNAENMEWQLDFGDGVQTSGQGVSAAPTHSFTSPGTYSVTASALFDGARVGSTTTEYRVLAPVDLLVESVRGAPANVQTGGMLTVSAELSNTLQSDVIPPFDMTVYFSTSGNVNEDTLEDLEVFGEFRVEGAGPDAASVPADGRDVGFTAAVPEIPSGDYFLVAHIDSGRVIGDTDRANNLSVSAGIVRIENTSDSAPDVEVSDVYVIPDRAFPELNTVTRGFTLRNTANIDAFDVVHRTYLSVGDDTLDDEDILISESDPQDLAAQSSVDVGPDAIVLDQAIIPDAGQEEEVYLIVVAEITDVVSESDLENNTIVSPVIVVTDQPVEGPDLVVKSFAVSPDRTFLNGSLQVETTIANEGTQDVGSFFCGIYLGSQPRINTIMDPRLDNINVPSLASGAEEVFVRNITVPGLYDPGVYYLYIVCDPENALQEPFRSNNAQLNPGPITVTDEADVDLYVASIVTPEDILDGDTYTAEIEVCVAGTNSSGATQMEVWVSSGSTVNFTLDPLVTVNVPNINPGDCEFIEVELDARCANFVENYRIGVEVDTGSVLPELDETNNRFSSQSIAYTGQYCACIEDGFEPNDRVVDATSVTTGPVDAAICAAGSCDFYKVSLNAADSVILRTTLDSSRGNLRTTLYNPDGVQIIDQSSAENEQEVAGFIVPAAGDYVFSVCGLAGQRNLYSTSLDVFAQSPGIDVLARDITIPSGATFTIGSTINLSARIYNIGLSPSGAFDAEVVVSENDIIGDADDIPVTSVQISSLGAGTFRDETLPVTLPLTLSDGDYRLGIILDPGTQLVETDISNNTSISREFNVNTECFDALEPNDSFQGSRDVTDGTYANLVACTSAPDYYRLCLSEGKRFTITTTFDSALGDIDLELFNENLQLIDSSASAADVEQVDVSYVNGNQCYYARVVVIALPGQNVENTYSMDVDVEDVDPALVCQSSFEPNDSFNTASSLLAAQGQTFAMDRCPTTDVDYYFVDLTSGQEVNLSGEFDPAGQQGTLRLQVFLPNRTPGPNIETAPGVPRAELDYLPPTSGRYFVQVTVSGAQRNVTYRVEASGLSGVDLRPENPVIGPGSYVPGEEVRLGFDLRNLGVLDATAPPYRVSFGLSSTPDPANDDVLGDFNSADVPATSTTPVDVRVNVPSGATAGTRYLHINVDPADVLQDANLTNNIISLPITIQ</sequence>
<dbReference type="InterPro" id="IPR013783">
    <property type="entry name" value="Ig-like_fold"/>
</dbReference>
<dbReference type="Gene3D" id="2.60.40.10">
    <property type="entry name" value="Immunoglobulins"/>
    <property type="match status" value="6"/>
</dbReference>
<gene>
    <name evidence="2" type="ORF">FRD01_01690</name>
</gene>
<dbReference type="InterPro" id="IPR011635">
    <property type="entry name" value="CARDB"/>
</dbReference>
<evidence type="ECO:0000313" key="2">
    <source>
        <dbReference type="EMBL" id="QED25991.1"/>
    </source>
</evidence>
<evidence type="ECO:0000259" key="1">
    <source>
        <dbReference type="PROSITE" id="PS50093"/>
    </source>
</evidence>
<dbReference type="InterPro" id="IPR035986">
    <property type="entry name" value="PKD_dom_sf"/>
</dbReference>
<dbReference type="EMBL" id="CP042467">
    <property type="protein sequence ID" value="QED25991.1"/>
    <property type="molecule type" value="Genomic_DNA"/>
</dbReference>
<dbReference type="Gene3D" id="2.60.120.380">
    <property type="match status" value="3"/>
</dbReference>
<dbReference type="OrthoDB" id="5525628at2"/>
<dbReference type="CDD" id="cd00146">
    <property type="entry name" value="PKD"/>
    <property type="match status" value="1"/>
</dbReference>
<dbReference type="KEGG" id="bbae:FRD01_01690"/>
<protein>
    <submittedName>
        <fullName evidence="2">PKD domain-containing protein</fullName>
    </submittedName>
</protein>
<dbReference type="Pfam" id="PF07705">
    <property type="entry name" value="CARDB"/>
    <property type="match status" value="3"/>
</dbReference>
<dbReference type="InterPro" id="IPR000601">
    <property type="entry name" value="PKD_dom"/>
</dbReference>
<dbReference type="PROSITE" id="PS50093">
    <property type="entry name" value="PKD"/>
    <property type="match status" value="1"/>
</dbReference>
<name>A0A5B8XLJ2_9DELT</name>
<dbReference type="Proteomes" id="UP000321595">
    <property type="component" value="Chromosome"/>
</dbReference>
<reference evidence="2 3" key="1">
    <citation type="submission" date="2019-08" db="EMBL/GenBank/DDBJ databases">
        <authorList>
            <person name="Liang Q."/>
        </authorList>
    </citation>
    <scope>NUCLEOTIDE SEQUENCE [LARGE SCALE GENOMIC DNA]</scope>
    <source>
        <strain evidence="2 3">V1718</strain>
    </source>
</reference>
<feature type="domain" description="PKD" evidence="1">
    <location>
        <begin position="117"/>
        <end position="162"/>
    </location>
</feature>
<dbReference type="Pfam" id="PF00801">
    <property type="entry name" value="PKD"/>
    <property type="match status" value="1"/>
</dbReference>
<accession>A0A5B8XLJ2</accession>
<keyword evidence="3" id="KW-1185">Reference proteome</keyword>
<dbReference type="SUPFAM" id="SSF49299">
    <property type="entry name" value="PKD domain"/>
    <property type="match status" value="1"/>
</dbReference>
<proteinExistence type="predicted"/>